<comment type="subcellular location">
    <subcellularLocation>
        <location evidence="1">Cell membrane</location>
        <topology evidence="1">Multi-pass membrane protein</topology>
    </subcellularLocation>
</comment>
<evidence type="ECO:0000256" key="4">
    <source>
        <dbReference type="ARBA" id="ARBA00022692"/>
    </source>
</evidence>
<evidence type="ECO:0000313" key="10">
    <source>
        <dbReference type="EMBL" id="SFC54748.1"/>
    </source>
</evidence>
<dbReference type="PANTHER" id="PTHR33281">
    <property type="entry name" value="UPF0187 PROTEIN YNEE"/>
    <property type="match status" value="1"/>
</dbReference>
<reference evidence="10 11" key="1">
    <citation type="submission" date="2016-10" db="EMBL/GenBank/DDBJ databases">
        <authorList>
            <person name="de Groot N.N."/>
        </authorList>
    </citation>
    <scope>NUCLEOTIDE SEQUENCE [LARGE SCALE GENOMIC DNA]</scope>
    <source>
        <strain evidence="10 11">DSM 6793</strain>
    </source>
</reference>
<keyword evidence="6" id="KW-0406">Ion transport</keyword>
<organism evidence="10 11">
    <name type="scientific">Flexibacter flexilis DSM 6793</name>
    <dbReference type="NCBI Taxonomy" id="927664"/>
    <lineage>
        <taxon>Bacteria</taxon>
        <taxon>Pseudomonadati</taxon>
        <taxon>Bacteroidota</taxon>
        <taxon>Cytophagia</taxon>
        <taxon>Cytophagales</taxon>
        <taxon>Flexibacteraceae</taxon>
        <taxon>Flexibacter</taxon>
    </lineage>
</organism>
<dbReference type="GO" id="GO:0005886">
    <property type="term" value="C:plasma membrane"/>
    <property type="evidence" value="ECO:0007669"/>
    <property type="project" value="UniProtKB-SubCell"/>
</dbReference>
<keyword evidence="11" id="KW-1185">Reference proteome</keyword>
<dbReference type="OrthoDB" id="445589at2"/>
<feature type="transmembrane region" description="Helical" evidence="9">
    <location>
        <begin position="239"/>
        <end position="258"/>
    </location>
</feature>
<accession>A0A1I1K7N8</accession>
<evidence type="ECO:0000256" key="5">
    <source>
        <dbReference type="ARBA" id="ARBA00022989"/>
    </source>
</evidence>
<evidence type="ECO:0000256" key="7">
    <source>
        <dbReference type="ARBA" id="ARBA00023136"/>
    </source>
</evidence>
<comment type="similarity">
    <text evidence="8">Belongs to the anion channel-forming bestrophin (TC 1.A.46) family.</text>
</comment>
<dbReference type="RefSeq" id="WP_091512716.1">
    <property type="nucleotide sequence ID" value="NZ_FOLE01000006.1"/>
</dbReference>
<dbReference type="Proteomes" id="UP000199514">
    <property type="component" value="Unassembled WGS sequence"/>
</dbReference>
<gene>
    <name evidence="10" type="ORF">SAMN05421780_106212</name>
</gene>
<evidence type="ECO:0000256" key="6">
    <source>
        <dbReference type="ARBA" id="ARBA00023065"/>
    </source>
</evidence>
<keyword evidence="5 9" id="KW-1133">Transmembrane helix</keyword>
<dbReference type="PANTHER" id="PTHR33281:SF19">
    <property type="entry name" value="VOLTAGE-DEPENDENT ANION CHANNEL-FORMING PROTEIN YNEE"/>
    <property type="match status" value="1"/>
</dbReference>
<keyword evidence="2" id="KW-0813">Transport</keyword>
<dbReference type="STRING" id="927664.SAMN05421780_106212"/>
<feature type="transmembrane region" description="Helical" evidence="9">
    <location>
        <begin position="51"/>
        <end position="71"/>
    </location>
</feature>
<sequence>MIEHNSTTWIEVVKLFFSSKTLHNLTPGVLTAGTYTLALVYLNNNYINDKMIIPSFIYSLMGIVLGLLLVFRTNTSYDRWWEGRRLLGALLNTSRNLALKFNAYLPNEDKENRDFFAKTIINYSYALKEHLRSGVRADEILPLDKTYTTEFLMNTSHVPNRIASIMYQKVNDLYEKKTFTVEQFMMLDKQMEALTDILGGCERIKKSPIPSAYKIHLMKFIFLFIFILPFGFIHEIHYWSVPIVMIIFYAFVGLDFIAGEIEEPFGLDANDLPTDAICTSVRTNVFEIMKHKI</sequence>
<feature type="transmembrane region" description="Helical" evidence="9">
    <location>
        <begin position="215"/>
        <end position="233"/>
    </location>
</feature>
<proteinExistence type="inferred from homology"/>
<keyword evidence="7 9" id="KW-0472">Membrane</keyword>
<protein>
    <submittedName>
        <fullName evidence="10">Putative membrane protein</fullName>
    </submittedName>
</protein>
<evidence type="ECO:0000256" key="1">
    <source>
        <dbReference type="ARBA" id="ARBA00004651"/>
    </source>
</evidence>
<evidence type="ECO:0000256" key="9">
    <source>
        <dbReference type="SAM" id="Phobius"/>
    </source>
</evidence>
<dbReference type="EMBL" id="FOLE01000006">
    <property type="protein sequence ID" value="SFC54748.1"/>
    <property type="molecule type" value="Genomic_DNA"/>
</dbReference>
<evidence type="ECO:0000256" key="3">
    <source>
        <dbReference type="ARBA" id="ARBA00022475"/>
    </source>
</evidence>
<keyword evidence="3" id="KW-1003">Cell membrane</keyword>
<evidence type="ECO:0000313" key="11">
    <source>
        <dbReference type="Proteomes" id="UP000199514"/>
    </source>
</evidence>
<dbReference type="GO" id="GO:0005254">
    <property type="term" value="F:chloride channel activity"/>
    <property type="evidence" value="ECO:0007669"/>
    <property type="project" value="InterPro"/>
</dbReference>
<keyword evidence="4 9" id="KW-0812">Transmembrane</keyword>
<name>A0A1I1K7N8_9BACT</name>
<dbReference type="InterPro" id="IPR044669">
    <property type="entry name" value="YneE/VCCN1/2-like"/>
</dbReference>
<dbReference type="AlphaFoldDB" id="A0A1I1K7N8"/>
<evidence type="ECO:0000256" key="8">
    <source>
        <dbReference type="ARBA" id="ARBA00034708"/>
    </source>
</evidence>
<evidence type="ECO:0000256" key="2">
    <source>
        <dbReference type="ARBA" id="ARBA00022448"/>
    </source>
</evidence>
<dbReference type="Pfam" id="PF25539">
    <property type="entry name" value="Bestrophin_2"/>
    <property type="match status" value="1"/>
</dbReference>